<name>A5G4M5_GEOUR</name>
<dbReference type="GO" id="GO:0000166">
    <property type="term" value="F:nucleotide binding"/>
    <property type="evidence" value="ECO:0007669"/>
    <property type="project" value="InterPro"/>
</dbReference>
<sequence length="174" mass="19003">MKQAMKELQKLKGVGNILAQRFIEAGYDTFAKIAAAGEEGLRNIQGLNPRMVPSILTQAVELAGEAGKTRAEKVEELKLKAASMKEQVQDIALSVRNRFKEEATGKTGKKVEKEILKVISSLEKVESKLETKVKKTGKVLVKAEKRLAGLTETGLKGVGKGLKKARKSLERVFA</sequence>
<evidence type="ECO:0000313" key="2">
    <source>
        <dbReference type="Proteomes" id="UP000006695"/>
    </source>
</evidence>
<evidence type="ECO:0008006" key="3">
    <source>
        <dbReference type="Google" id="ProtNLM"/>
    </source>
</evidence>
<protein>
    <recommendedName>
        <fullName evidence="3">Helix-hairpin-helix domain-containing protein</fullName>
    </recommendedName>
</protein>
<dbReference type="AlphaFoldDB" id="A5G4M5"/>
<keyword evidence="2" id="KW-1185">Reference proteome</keyword>
<proteinExistence type="predicted"/>
<accession>A5G4M5</accession>
<dbReference type="SUPFAM" id="SSF47794">
    <property type="entry name" value="Rad51 N-terminal domain-like"/>
    <property type="match status" value="1"/>
</dbReference>
<dbReference type="RefSeq" id="WP_011939421.1">
    <property type="nucleotide sequence ID" value="NC_009483.1"/>
</dbReference>
<dbReference type="InterPro" id="IPR010995">
    <property type="entry name" value="DNA_repair_Rad51/TF_NusA_a-hlx"/>
</dbReference>
<reference evidence="1 2" key="1">
    <citation type="submission" date="2007-05" db="EMBL/GenBank/DDBJ databases">
        <title>Complete sequence of Geobacter uraniireducens Rf4.</title>
        <authorList>
            <consortium name="US DOE Joint Genome Institute"/>
            <person name="Copeland A."/>
            <person name="Lucas S."/>
            <person name="Lapidus A."/>
            <person name="Barry K."/>
            <person name="Detter J.C."/>
            <person name="Glavina del Rio T."/>
            <person name="Hammon N."/>
            <person name="Israni S."/>
            <person name="Dalin E."/>
            <person name="Tice H."/>
            <person name="Pitluck S."/>
            <person name="Chertkov O."/>
            <person name="Brettin T."/>
            <person name="Bruce D."/>
            <person name="Han C."/>
            <person name="Schmutz J."/>
            <person name="Larimer F."/>
            <person name="Land M."/>
            <person name="Hauser L."/>
            <person name="Kyrpides N."/>
            <person name="Mikhailova N."/>
            <person name="Shelobolina E."/>
            <person name="Aklujkar M."/>
            <person name="Lovley D."/>
            <person name="Richardson P."/>
        </authorList>
    </citation>
    <scope>NUCLEOTIDE SEQUENCE [LARGE SCALE GENOMIC DNA]</scope>
    <source>
        <strain evidence="1 2">Rf4</strain>
    </source>
</reference>
<dbReference type="Proteomes" id="UP000006695">
    <property type="component" value="Chromosome"/>
</dbReference>
<dbReference type="Pfam" id="PF14520">
    <property type="entry name" value="HHH_5"/>
    <property type="match status" value="1"/>
</dbReference>
<dbReference type="HOGENOM" id="CLU_1530423_0_0_7"/>
<dbReference type="KEGG" id="gur:Gura_2565"/>
<dbReference type="Gene3D" id="1.10.150.20">
    <property type="entry name" value="5' to 3' exonuclease, C-terminal subdomain"/>
    <property type="match status" value="1"/>
</dbReference>
<dbReference type="OrthoDB" id="5397754at2"/>
<evidence type="ECO:0000313" key="1">
    <source>
        <dbReference type="EMBL" id="ABQ26743.1"/>
    </source>
</evidence>
<organism evidence="1 2">
    <name type="scientific">Geotalea uraniireducens (strain Rf4)</name>
    <name type="common">Geobacter uraniireducens</name>
    <dbReference type="NCBI Taxonomy" id="351605"/>
    <lineage>
        <taxon>Bacteria</taxon>
        <taxon>Pseudomonadati</taxon>
        <taxon>Thermodesulfobacteriota</taxon>
        <taxon>Desulfuromonadia</taxon>
        <taxon>Geobacterales</taxon>
        <taxon>Geobacteraceae</taxon>
        <taxon>Geotalea</taxon>
    </lineage>
</organism>
<dbReference type="EMBL" id="CP000698">
    <property type="protein sequence ID" value="ABQ26743.1"/>
    <property type="molecule type" value="Genomic_DNA"/>
</dbReference>
<dbReference type="STRING" id="351605.Gura_2565"/>
<gene>
    <name evidence="1" type="ordered locus">Gura_2565</name>
</gene>